<evidence type="ECO:0008006" key="4">
    <source>
        <dbReference type="Google" id="ProtNLM"/>
    </source>
</evidence>
<proteinExistence type="predicted"/>
<name>A0A841RCA5_9SPIO</name>
<dbReference type="AlphaFoldDB" id="A0A841RCA5"/>
<sequence>MKNILYLLFFLSTPLVCQAVSAYDTNDDGEADKWIEDFADGHMKITVDSDYNGVVDRVIRFDSEGRTDYEEYDFDLDGLIDTYYFYGEEGLERQEIDSNGDGKIDIWVHLYKGMFMKSYERDTDFDGIVDQKKEYGSE</sequence>
<gene>
    <name evidence="2" type="ORF">HNR50_002530</name>
</gene>
<evidence type="ECO:0000256" key="1">
    <source>
        <dbReference type="SAM" id="SignalP"/>
    </source>
</evidence>
<keyword evidence="3" id="KW-1185">Reference proteome</keyword>
<feature type="chain" id="PRO_5032846741" description="EF-hand domain-containing protein" evidence="1">
    <location>
        <begin position="23"/>
        <end position="138"/>
    </location>
</feature>
<evidence type="ECO:0000313" key="2">
    <source>
        <dbReference type="EMBL" id="MBB6480857.1"/>
    </source>
</evidence>
<evidence type="ECO:0000313" key="3">
    <source>
        <dbReference type="Proteomes" id="UP000587760"/>
    </source>
</evidence>
<accession>A0A841RCA5</accession>
<dbReference type="Proteomes" id="UP000587760">
    <property type="component" value="Unassembled WGS sequence"/>
</dbReference>
<dbReference type="EMBL" id="JACHGJ010000004">
    <property type="protein sequence ID" value="MBB6480857.1"/>
    <property type="molecule type" value="Genomic_DNA"/>
</dbReference>
<keyword evidence="1" id="KW-0732">Signal</keyword>
<feature type="signal peptide" evidence="1">
    <location>
        <begin position="1"/>
        <end position="22"/>
    </location>
</feature>
<protein>
    <recommendedName>
        <fullName evidence="4">EF-hand domain-containing protein</fullName>
    </recommendedName>
</protein>
<reference evidence="2 3" key="1">
    <citation type="submission" date="2020-08" db="EMBL/GenBank/DDBJ databases">
        <title>Genomic Encyclopedia of Type Strains, Phase IV (KMG-IV): sequencing the most valuable type-strain genomes for metagenomic binning, comparative biology and taxonomic classification.</title>
        <authorList>
            <person name="Goeker M."/>
        </authorList>
    </citation>
    <scope>NUCLEOTIDE SEQUENCE [LARGE SCALE GENOMIC DNA]</scope>
    <source>
        <strain evidence="2 3">DSM 2461</strain>
    </source>
</reference>
<organism evidence="2 3">
    <name type="scientific">Spirochaeta isovalerica</name>
    <dbReference type="NCBI Taxonomy" id="150"/>
    <lineage>
        <taxon>Bacteria</taxon>
        <taxon>Pseudomonadati</taxon>
        <taxon>Spirochaetota</taxon>
        <taxon>Spirochaetia</taxon>
        <taxon>Spirochaetales</taxon>
        <taxon>Spirochaetaceae</taxon>
        <taxon>Spirochaeta</taxon>
    </lineage>
</organism>
<dbReference type="RefSeq" id="WP_184747113.1">
    <property type="nucleotide sequence ID" value="NZ_JACHGJ010000004.1"/>
</dbReference>
<comment type="caution">
    <text evidence="2">The sequence shown here is derived from an EMBL/GenBank/DDBJ whole genome shotgun (WGS) entry which is preliminary data.</text>
</comment>